<feature type="non-terminal residue" evidence="1">
    <location>
        <position position="1"/>
    </location>
</feature>
<protein>
    <submittedName>
        <fullName evidence="1">Uncharacterized protein</fullName>
    </submittedName>
</protein>
<dbReference type="Gene3D" id="1.25.40.20">
    <property type="entry name" value="Ankyrin repeat-containing domain"/>
    <property type="match status" value="1"/>
</dbReference>
<gene>
    <name evidence="1" type="ORF">CC77DRAFT_949600</name>
</gene>
<dbReference type="KEGG" id="aalt:CC77DRAFT_949600"/>
<dbReference type="InterPro" id="IPR036770">
    <property type="entry name" value="Ankyrin_rpt-contain_sf"/>
</dbReference>
<reference evidence="1 2" key="1">
    <citation type="submission" date="2016-05" db="EMBL/GenBank/DDBJ databases">
        <title>Comparative analysis of secretome profiles of manganese(II)-oxidizing ascomycete fungi.</title>
        <authorList>
            <consortium name="DOE Joint Genome Institute"/>
            <person name="Zeiner C.A."/>
            <person name="Purvine S.O."/>
            <person name="Zink E.M."/>
            <person name="Wu S."/>
            <person name="Pasa-Tolic L."/>
            <person name="Chaput D.L."/>
            <person name="Haridas S."/>
            <person name="Grigoriev I.V."/>
            <person name="Santelli C.M."/>
            <person name="Hansel C.M."/>
        </authorList>
    </citation>
    <scope>NUCLEOTIDE SEQUENCE [LARGE SCALE GENOMIC DNA]</scope>
    <source>
        <strain evidence="1 2">SRC1lrK2f</strain>
    </source>
</reference>
<organism evidence="1 2">
    <name type="scientific">Alternaria alternata</name>
    <name type="common">Alternaria rot fungus</name>
    <name type="synonym">Torula alternata</name>
    <dbReference type="NCBI Taxonomy" id="5599"/>
    <lineage>
        <taxon>Eukaryota</taxon>
        <taxon>Fungi</taxon>
        <taxon>Dikarya</taxon>
        <taxon>Ascomycota</taxon>
        <taxon>Pezizomycotina</taxon>
        <taxon>Dothideomycetes</taxon>
        <taxon>Pleosporomycetidae</taxon>
        <taxon>Pleosporales</taxon>
        <taxon>Pleosporineae</taxon>
        <taxon>Pleosporaceae</taxon>
        <taxon>Alternaria</taxon>
        <taxon>Alternaria sect. Alternaria</taxon>
        <taxon>Alternaria alternata complex</taxon>
    </lineage>
</organism>
<dbReference type="EMBL" id="KV441503">
    <property type="protein sequence ID" value="OAG14003.1"/>
    <property type="molecule type" value="Genomic_DNA"/>
</dbReference>
<sequence length="58" mass="6064">EQVVKTLLNAGADVNAQGGRYGNALQAASWGGHEQVVKTLLNAGAHQHLEDDLALSPE</sequence>
<keyword evidence="2" id="KW-1185">Reference proteome</keyword>
<dbReference type="Pfam" id="PF13637">
    <property type="entry name" value="Ank_4"/>
    <property type="match status" value="1"/>
</dbReference>
<dbReference type="RefSeq" id="XP_018379424.1">
    <property type="nucleotide sequence ID" value="XM_018535270.1"/>
</dbReference>
<evidence type="ECO:0000313" key="1">
    <source>
        <dbReference type="EMBL" id="OAG14003.1"/>
    </source>
</evidence>
<evidence type="ECO:0000313" key="2">
    <source>
        <dbReference type="Proteomes" id="UP000077248"/>
    </source>
</evidence>
<accession>A0A177D2V7</accession>
<dbReference type="OMA" id="AHQHLED"/>
<dbReference type="Proteomes" id="UP000077248">
    <property type="component" value="Unassembled WGS sequence"/>
</dbReference>
<dbReference type="InterPro" id="IPR002110">
    <property type="entry name" value="Ankyrin_rpt"/>
</dbReference>
<dbReference type="SUPFAM" id="SSF48403">
    <property type="entry name" value="Ankyrin repeat"/>
    <property type="match status" value="1"/>
</dbReference>
<proteinExistence type="predicted"/>
<dbReference type="AlphaFoldDB" id="A0A177D2V7"/>
<dbReference type="VEuPathDB" id="FungiDB:CC77DRAFT_949600"/>
<dbReference type="GeneID" id="29120864"/>
<name>A0A177D2V7_ALTAL</name>